<dbReference type="Pfam" id="PF15860">
    <property type="entry name" value="DUF4728"/>
    <property type="match status" value="1"/>
</dbReference>
<evidence type="ECO:0000313" key="3">
    <source>
        <dbReference type="EMBL" id="BFF97232.1"/>
    </source>
</evidence>
<feature type="transmembrane region" description="Helical" evidence="2">
    <location>
        <begin position="112"/>
        <end position="134"/>
    </location>
</feature>
<feature type="transmembrane region" description="Helical" evidence="2">
    <location>
        <begin position="47"/>
        <end position="67"/>
    </location>
</feature>
<gene>
    <name evidence="3" type="ORF">DMAD_05685</name>
</gene>
<keyword evidence="4" id="KW-1185">Reference proteome</keyword>
<dbReference type="EMBL" id="AP029265">
    <property type="protein sequence ID" value="BFF97232.1"/>
    <property type="molecule type" value="Genomic_DNA"/>
</dbReference>
<feature type="transmembrane region" description="Helical" evidence="2">
    <location>
        <begin position="146"/>
        <end position="167"/>
    </location>
</feature>
<accession>A0AAU9FMT6</accession>
<feature type="region of interest" description="Disordered" evidence="1">
    <location>
        <begin position="177"/>
        <end position="241"/>
    </location>
</feature>
<evidence type="ECO:0000313" key="4">
    <source>
        <dbReference type="Proteomes" id="UP001500889"/>
    </source>
</evidence>
<dbReference type="AlphaFoldDB" id="A0AAU9FMT6"/>
<keyword evidence="2" id="KW-1133">Transmembrane helix</keyword>
<keyword evidence="2" id="KW-0472">Membrane</keyword>
<protein>
    <submittedName>
        <fullName evidence="3">Uncharacterized protein</fullName>
    </submittedName>
</protein>
<feature type="compositionally biased region" description="Basic and acidic residues" evidence="1">
    <location>
        <begin position="190"/>
        <end position="232"/>
    </location>
</feature>
<keyword evidence="2" id="KW-0812">Transmembrane</keyword>
<feature type="transmembrane region" description="Helical" evidence="2">
    <location>
        <begin position="79"/>
        <end position="100"/>
    </location>
</feature>
<dbReference type="Proteomes" id="UP001500889">
    <property type="component" value="Chromosome J"/>
</dbReference>
<dbReference type="InterPro" id="IPR031720">
    <property type="entry name" value="DUF4728"/>
</dbReference>
<feature type="compositionally biased region" description="Basic and acidic residues" evidence="1">
    <location>
        <begin position="14"/>
        <end position="28"/>
    </location>
</feature>
<name>A0AAU9FMT6_DROMD</name>
<evidence type="ECO:0000256" key="1">
    <source>
        <dbReference type="SAM" id="MobiDB-lite"/>
    </source>
</evidence>
<feature type="region of interest" description="Disordered" evidence="1">
    <location>
        <begin position="1"/>
        <end position="32"/>
    </location>
</feature>
<reference evidence="3 4" key="1">
    <citation type="submission" date="2024-02" db="EMBL/GenBank/DDBJ databases">
        <title>A chromosome-level genome assembly of Drosophila madeirensis, a fruit fly species endemic to Madeira island.</title>
        <authorList>
            <person name="Tomihara K."/>
            <person name="Llopart A."/>
            <person name="Yamamoto D."/>
        </authorList>
    </citation>
    <scope>NUCLEOTIDE SEQUENCE [LARGE SCALE GENOMIC DNA]</scope>
    <source>
        <strain evidence="3 4">RF1</strain>
    </source>
</reference>
<sequence length="241" mass="27421">MGTDKKKPPKKPSPKKEPKKKESPTKIKDNKKKLPSNPLIAAIEKNLLKICYFIAISDLIHALYFAVQATMLLVVRFHLISSLALAGTIFWVLVVILLLVGLWKRRPAFVRAWILFSAVGFVMDILFLIWGITSSITVDWDHLQEFTIIFIGILVEFTCIYFIYRYYLLMAGTGKKGAEQGCCKSGGSKKSTDRKKSGSERKKPDDKKKAQEKKDKEKKKAQEKKKAEDKKKAEAKKKAKK</sequence>
<organism evidence="3 4">
    <name type="scientific">Drosophila madeirensis</name>
    <name type="common">Fruit fly</name>
    <dbReference type="NCBI Taxonomy" id="30013"/>
    <lineage>
        <taxon>Eukaryota</taxon>
        <taxon>Metazoa</taxon>
        <taxon>Ecdysozoa</taxon>
        <taxon>Arthropoda</taxon>
        <taxon>Hexapoda</taxon>
        <taxon>Insecta</taxon>
        <taxon>Pterygota</taxon>
        <taxon>Neoptera</taxon>
        <taxon>Endopterygota</taxon>
        <taxon>Diptera</taxon>
        <taxon>Brachycera</taxon>
        <taxon>Muscomorpha</taxon>
        <taxon>Ephydroidea</taxon>
        <taxon>Drosophilidae</taxon>
        <taxon>Drosophila</taxon>
        <taxon>Sophophora</taxon>
    </lineage>
</organism>
<proteinExistence type="predicted"/>
<evidence type="ECO:0000256" key="2">
    <source>
        <dbReference type="SAM" id="Phobius"/>
    </source>
</evidence>